<comment type="similarity">
    <text evidence="1">Belongs to the C/M/P thioester hydrolase family.</text>
</comment>
<dbReference type="InterPro" id="IPR049449">
    <property type="entry name" value="TesB_ACOT8-like_N"/>
</dbReference>
<dbReference type="InterPro" id="IPR049450">
    <property type="entry name" value="ACOT8-like_C"/>
</dbReference>
<dbReference type="HOGENOM" id="CLU_064147_0_0_1"/>
<dbReference type="eggNOG" id="ENOG502SRKI">
    <property type="taxonomic scope" value="Eukaryota"/>
</dbReference>
<evidence type="ECO:0000313" key="5">
    <source>
        <dbReference type="EMBL" id="ETS85974.1"/>
    </source>
</evidence>
<organism evidence="5 6">
    <name type="scientific">Pestalotiopsis fici (strain W106-1 / CGMCC3.15140)</name>
    <dbReference type="NCBI Taxonomy" id="1229662"/>
    <lineage>
        <taxon>Eukaryota</taxon>
        <taxon>Fungi</taxon>
        <taxon>Dikarya</taxon>
        <taxon>Ascomycota</taxon>
        <taxon>Pezizomycotina</taxon>
        <taxon>Sordariomycetes</taxon>
        <taxon>Xylariomycetidae</taxon>
        <taxon>Amphisphaeriales</taxon>
        <taxon>Sporocadaceae</taxon>
        <taxon>Pestalotiopsis</taxon>
    </lineage>
</organism>
<accession>W3XIY3</accession>
<reference evidence="6" key="1">
    <citation type="journal article" date="2015" name="BMC Genomics">
        <title>Genomic and transcriptomic analysis of the endophytic fungus Pestalotiopsis fici reveals its lifestyle and high potential for synthesis of natural products.</title>
        <authorList>
            <person name="Wang X."/>
            <person name="Zhang X."/>
            <person name="Liu L."/>
            <person name="Xiang M."/>
            <person name="Wang W."/>
            <person name="Sun X."/>
            <person name="Che Y."/>
            <person name="Guo L."/>
            <person name="Liu G."/>
            <person name="Guo L."/>
            <person name="Wang C."/>
            <person name="Yin W.B."/>
            <person name="Stadler M."/>
            <person name="Zhang X."/>
            <person name="Liu X."/>
        </authorList>
    </citation>
    <scope>NUCLEOTIDE SEQUENCE [LARGE SCALE GENOMIC DNA]</scope>
    <source>
        <strain evidence="6">W106-1 / CGMCC3.15140</strain>
    </source>
</reference>
<dbReference type="GO" id="GO:0047617">
    <property type="term" value="F:fatty acyl-CoA hydrolase activity"/>
    <property type="evidence" value="ECO:0007669"/>
    <property type="project" value="InterPro"/>
</dbReference>
<dbReference type="InterPro" id="IPR042171">
    <property type="entry name" value="Acyl-CoA_hotdog"/>
</dbReference>
<dbReference type="EMBL" id="KI912110">
    <property type="protein sequence ID" value="ETS85974.1"/>
    <property type="molecule type" value="Genomic_DNA"/>
</dbReference>
<evidence type="ECO:0000256" key="2">
    <source>
        <dbReference type="ARBA" id="ARBA00022801"/>
    </source>
</evidence>
<evidence type="ECO:0000259" key="3">
    <source>
        <dbReference type="Pfam" id="PF13622"/>
    </source>
</evidence>
<dbReference type="PANTHER" id="PTHR11066">
    <property type="entry name" value="ACYL-COA THIOESTERASE"/>
    <property type="match status" value="1"/>
</dbReference>
<dbReference type="InParanoid" id="W3XIY3"/>
<dbReference type="InterPro" id="IPR029069">
    <property type="entry name" value="HotDog_dom_sf"/>
</dbReference>
<dbReference type="Pfam" id="PF20789">
    <property type="entry name" value="4HBT_3C"/>
    <property type="match status" value="1"/>
</dbReference>
<dbReference type="CDD" id="cd03444">
    <property type="entry name" value="Thioesterase_II_repeat1"/>
    <property type="match status" value="1"/>
</dbReference>
<dbReference type="OrthoDB" id="68328at2759"/>
<dbReference type="AlphaFoldDB" id="W3XIY3"/>
<sequence>MASHANTVFEQLAVDETGPSEFISRYLPVKMVNVANIAYGGCALGVAISAAYQTVHPKHHLYSALGTYLGPARTDRKLIATIKTIRETRTFATREVQISQKQEGSQPDRLCLIAILDFQTNEPASLLSYSPAPLKLYKIAQDLPTPQQANQDLFVTGKISKDQLDGRTRDSALMHKFFDIRNSPEGVMAQNLGGAAQIPTTQDGLAITDKTSGEHYRLKDGVPSQANHSAALGFMMDASLAFVPMAHSSLPMEMASACSSLEFALRVFVSDIDLNNWHFRELFTIAGGAGRTYSESRLWNNDSTLVASMTQQSILRPAATKL</sequence>
<evidence type="ECO:0000256" key="1">
    <source>
        <dbReference type="ARBA" id="ARBA00006538"/>
    </source>
</evidence>
<feature type="domain" description="Acyl-CoA thioesterase-like C-terminal" evidence="4">
    <location>
        <begin position="210"/>
        <end position="314"/>
    </location>
</feature>
<keyword evidence="6" id="KW-1185">Reference proteome</keyword>
<dbReference type="Gene3D" id="2.40.160.210">
    <property type="entry name" value="Acyl-CoA thioesterase, double hotdog domain"/>
    <property type="match status" value="1"/>
</dbReference>
<dbReference type="KEGG" id="pfy:PFICI_03999"/>
<evidence type="ECO:0000259" key="4">
    <source>
        <dbReference type="Pfam" id="PF20789"/>
    </source>
</evidence>
<dbReference type="RefSeq" id="XP_007830771.1">
    <property type="nucleotide sequence ID" value="XM_007832580.1"/>
</dbReference>
<dbReference type="SUPFAM" id="SSF54637">
    <property type="entry name" value="Thioesterase/thiol ester dehydrase-isomerase"/>
    <property type="match status" value="2"/>
</dbReference>
<dbReference type="GO" id="GO:0005782">
    <property type="term" value="C:peroxisomal matrix"/>
    <property type="evidence" value="ECO:0007669"/>
    <property type="project" value="UniProtKB-SubCell"/>
</dbReference>
<evidence type="ECO:0000313" key="6">
    <source>
        <dbReference type="Proteomes" id="UP000030651"/>
    </source>
</evidence>
<dbReference type="InterPro" id="IPR003703">
    <property type="entry name" value="Acyl_CoA_thio"/>
</dbReference>
<dbReference type="Proteomes" id="UP000030651">
    <property type="component" value="Unassembled WGS sequence"/>
</dbReference>
<name>W3XIY3_PESFW</name>
<keyword evidence="2" id="KW-0378">Hydrolase</keyword>
<dbReference type="OMA" id="NNWHFRE"/>
<proteinExistence type="inferred from homology"/>
<gene>
    <name evidence="5" type="ORF">PFICI_03999</name>
</gene>
<feature type="domain" description="Acyl-CoA thioesterase-like N-terminal HotDog" evidence="3">
    <location>
        <begin position="31"/>
        <end position="119"/>
    </location>
</feature>
<protein>
    <recommendedName>
        <fullName evidence="7">Acyl-CoA thioesterase II</fullName>
    </recommendedName>
</protein>
<dbReference type="CDD" id="cd03445">
    <property type="entry name" value="Thioesterase_II_repeat2"/>
    <property type="match status" value="1"/>
</dbReference>
<dbReference type="GO" id="GO:0006637">
    <property type="term" value="P:acyl-CoA metabolic process"/>
    <property type="evidence" value="ECO:0007669"/>
    <property type="project" value="InterPro"/>
</dbReference>
<dbReference type="PANTHER" id="PTHR11066:SF35">
    <property type="entry name" value="ACYL-COA THIOESTERASE II"/>
    <property type="match status" value="1"/>
</dbReference>
<dbReference type="Pfam" id="PF13622">
    <property type="entry name" value="4HBT_3"/>
    <property type="match status" value="1"/>
</dbReference>
<evidence type="ECO:0008006" key="7">
    <source>
        <dbReference type="Google" id="ProtNLM"/>
    </source>
</evidence>
<dbReference type="GO" id="GO:0009062">
    <property type="term" value="P:fatty acid catabolic process"/>
    <property type="evidence" value="ECO:0007669"/>
    <property type="project" value="TreeGrafter"/>
</dbReference>
<dbReference type="GeneID" id="19269012"/>